<protein>
    <submittedName>
        <fullName evidence="1">Uncharacterized protein</fullName>
    </submittedName>
</protein>
<keyword evidence="2" id="KW-1185">Reference proteome</keyword>
<comment type="caution">
    <text evidence="1">The sequence shown here is derived from an EMBL/GenBank/DDBJ whole genome shotgun (WGS) entry which is preliminary data.</text>
</comment>
<dbReference type="EMBL" id="MCBQ01018601">
    <property type="protein sequence ID" value="RKF57827.1"/>
    <property type="molecule type" value="Genomic_DNA"/>
</dbReference>
<accession>A0A420HK74</accession>
<dbReference type="AlphaFoldDB" id="A0A420HK74"/>
<organism evidence="1 2">
    <name type="scientific">Golovinomyces cichoracearum</name>
    <dbReference type="NCBI Taxonomy" id="62708"/>
    <lineage>
        <taxon>Eukaryota</taxon>
        <taxon>Fungi</taxon>
        <taxon>Dikarya</taxon>
        <taxon>Ascomycota</taxon>
        <taxon>Pezizomycotina</taxon>
        <taxon>Leotiomycetes</taxon>
        <taxon>Erysiphales</taxon>
        <taxon>Erysiphaceae</taxon>
        <taxon>Golovinomyces</taxon>
    </lineage>
</organism>
<gene>
    <name evidence="1" type="ORF">GcM3_186047</name>
</gene>
<proteinExistence type="predicted"/>
<reference evidence="1 2" key="1">
    <citation type="journal article" date="2018" name="BMC Genomics">
        <title>Comparative genome analyses reveal sequence features reflecting distinct modes of host-adaptation between dicot and monocot powdery mildew.</title>
        <authorList>
            <person name="Wu Y."/>
            <person name="Ma X."/>
            <person name="Pan Z."/>
            <person name="Kale S.D."/>
            <person name="Song Y."/>
            <person name="King H."/>
            <person name="Zhang Q."/>
            <person name="Presley C."/>
            <person name="Deng X."/>
            <person name="Wei C.I."/>
            <person name="Xiao S."/>
        </authorList>
    </citation>
    <scope>NUCLEOTIDE SEQUENCE [LARGE SCALE GENOMIC DNA]</scope>
    <source>
        <strain evidence="1">UMSG3</strain>
    </source>
</reference>
<sequence length="254" mass="28528">MAPRPEVLPSLLPSELLTYLLKNQEYPSTLLICQTRDSFIDSLVSDVSLTMQNQTSPKQCNSSSSTTSLRAEGLILDESNTPHSLLLPTLHQMAASRYIDVIFLPTVMHLRVYLATFPPPPKECPMPEKNSTEPGGRLPLLMVYGLIELHHDTSEWCAQGLCNTLASLIEAGPRSHRKVVVTEKWTKIINEDCGSDLNTDFDDLSRRSIWRMRVPILHTTAKYAGVQGENHIWVGRTTEIGRILARWFKFGTAN</sequence>
<evidence type="ECO:0000313" key="1">
    <source>
        <dbReference type="EMBL" id="RKF57827.1"/>
    </source>
</evidence>
<evidence type="ECO:0000313" key="2">
    <source>
        <dbReference type="Proteomes" id="UP000283383"/>
    </source>
</evidence>
<name>A0A420HK74_9PEZI</name>
<dbReference type="Proteomes" id="UP000283383">
    <property type="component" value="Unassembled WGS sequence"/>
</dbReference>